<dbReference type="InterPro" id="IPR000560">
    <property type="entry name" value="His_Pase_clade-2"/>
</dbReference>
<proteinExistence type="predicted"/>
<dbReference type="Proteomes" id="UP000256645">
    <property type="component" value="Unassembled WGS sequence"/>
</dbReference>
<dbReference type="AlphaFoldDB" id="A0A3D8R229"/>
<evidence type="ECO:0000313" key="5">
    <source>
        <dbReference type="Proteomes" id="UP000256645"/>
    </source>
</evidence>
<feature type="disulfide bond" evidence="3">
    <location>
        <begin position="440"/>
        <end position="448"/>
    </location>
</feature>
<keyword evidence="3" id="KW-1015">Disulfide bond</keyword>
<dbReference type="EMBL" id="PDLM01000010">
    <property type="protein sequence ID" value="RDW68105.1"/>
    <property type="molecule type" value="Genomic_DNA"/>
</dbReference>
<dbReference type="PANTHER" id="PTHR20963">
    <property type="entry name" value="MULTIPLE INOSITOL POLYPHOSPHATE PHOSPHATASE-RELATED"/>
    <property type="match status" value="1"/>
</dbReference>
<dbReference type="STRING" id="1849047.A0A3D8R229"/>
<dbReference type="GO" id="GO:0003993">
    <property type="term" value="F:acid phosphatase activity"/>
    <property type="evidence" value="ECO:0007669"/>
    <property type="project" value="TreeGrafter"/>
</dbReference>
<gene>
    <name evidence="4" type="ORF">BP6252_09501</name>
</gene>
<sequence>MLLYFLLPVVAALQIPLSPYSHTQDYEFDALIHLPGISPYFDAIGSGLAHKAPLGCKVTAASYLMRHAASELLDPKENVDQALICDLFSTISFAHSPLVYANDHDYETFMEPFLVKLNSTFATASRRRLGWTGPLAFFETWETPIDDPDNQLEKITPSGVKDSKKVGKHLLDRYPELVPTTKRIYADKKSRTQDTAAAFVKVFPQKVEVVEINTTASFHSQIPHKSCKAFSKEPGDRELDIFLETYTAPILTRILKYSPVPLVSTDIMGMQQMCGYESAITGKKSKICDIFTDDEWMAYEYAWDLKYSYMVGHGNPLSPYLGFPWLNTTAHLMSKFHAPQHSQKNPEVPGDDGQRFFLSFTHREVPPFIATALGLFNSSNSFAEEFPTDRINWSRSWRMAELIPFLGHVGVELLTCNVEDEDRQFIRVIANTSPRPIPACQDGPGATCSFDRFNDLVGAGMREYGDFDGVCKNGVDKEEREL</sequence>
<keyword evidence="5" id="KW-1185">Reference proteome</keyword>
<dbReference type="FunFam" id="3.40.50.1240:FF:000065">
    <property type="entry name" value="Similar to histidine acid phosphatase"/>
    <property type="match status" value="1"/>
</dbReference>
<organism evidence="4 5">
    <name type="scientific">Coleophoma cylindrospora</name>
    <dbReference type="NCBI Taxonomy" id="1849047"/>
    <lineage>
        <taxon>Eukaryota</taxon>
        <taxon>Fungi</taxon>
        <taxon>Dikarya</taxon>
        <taxon>Ascomycota</taxon>
        <taxon>Pezizomycotina</taxon>
        <taxon>Leotiomycetes</taxon>
        <taxon>Helotiales</taxon>
        <taxon>Dermateaceae</taxon>
        <taxon>Coleophoma</taxon>
    </lineage>
</organism>
<dbReference type="SUPFAM" id="SSF53254">
    <property type="entry name" value="Phosphoglycerate mutase-like"/>
    <property type="match status" value="1"/>
</dbReference>
<comment type="caution">
    <text evidence="4">The sequence shown here is derived from an EMBL/GenBank/DDBJ whole genome shotgun (WGS) entry which is preliminary data.</text>
</comment>
<protein>
    <submittedName>
        <fullName evidence="4">Histidine acid phosphatase-like protein</fullName>
    </submittedName>
</protein>
<evidence type="ECO:0000313" key="4">
    <source>
        <dbReference type="EMBL" id="RDW68105.1"/>
    </source>
</evidence>
<name>A0A3D8R229_9HELO</name>
<feature type="disulfide bond" evidence="3">
    <location>
        <begin position="274"/>
        <end position="288"/>
    </location>
</feature>
<dbReference type="Gene3D" id="3.40.50.1240">
    <property type="entry name" value="Phosphoglycerate mutase-like"/>
    <property type="match status" value="1"/>
</dbReference>
<dbReference type="PANTHER" id="PTHR20963:SF12">
    <property type="entry name" value="HISTIDINE ACID PHOSPHATASE"/>
    <property type="match status" value="1"/>
</dbReference>
<dbReference type="Pfam" id="PF00328">
    <property type="entry name" value="His_Phos_2"/>
    <property type="match status" value="1"/>
</dbReference>
<keyword evidence="1" id="KW-0378">Hydrolase</keyword>
<accession>A0A3D8R229</accession>
<keyword evidence="2" id="KW-0325">Glycoprotein</keyword>
<dbReference type="PIRSF" id="PIRSF000894">
    <property type="entry name" value="Acid_phosphatase"/>
    <property type="match status" value="1"/>
</dbReference>
<dbReference type="OrthoDB" id="6509975at2759"/>
<dbReference type="CDD" id="cd07061">
    <property type="entry name" value="HP_HAP_like"/>
    <property type="match status" value="1"/>
</dbReference>
<evidence type="ECO:0000256" key="2">
    <source>
        <dbReference type="ARBA" id="ARBA00023180"/>
    </source>
</evidence>
<evidence type="ECO:0000256" key="1">
    <source>
        <dbReference type="ARBA" id="ARBA00022801"/>
    </source>
</evidence>
<reference evidence="4 5" key="1">
    <citation type="journal article" date="2018" name="IMA Fungus">
        <title>IMA Genome-F 9: Draft genome sequence of Annulohypoxylon stygium, Aspergillus mulundensis, Berkeleyomyces basicola (syn. Thielaviopsis basicola), Ceratocystis smalleyi, two Cercospora beticola strains, Coleophoma cylindrospora, Fusarium fracticaudum, Phialophora cf. hyalina, and Morchella septimelata.</title>
        <authorList>
            <person name="Wingfield B.D."/>
            <person name="Bills G.F."/>
            <person name="Dong Y."/>
            <person name="Huang W."/>
            <person name="Nel W.J."/>
            <person name="Swalarsk-Parry B.S."/>
            <person name="Vaghefi N."/>
            <person name="Wilken P.M."/>
            <person name="An Z."/>
            <person name="de Beer Z.W."/>
            <person name="De Vos L."/>
            <person name="Chen L."/>
            <person name="Duong T.A."/>
            <person name="Gao Y."/>
            <person name="Hammerbacher A."/>
            <person name="Kikkert J.R."/>
            <person name="Li Y."/>
            <person name="Li H."/>
            <person name="Li K."/>
            <person name="Li Q."/>
            <person name="Liu X."/>
            <person name="Ma X."/>
            <person name="Naidoo K."/>
            <person name="Pethybridge S.J."/>
            <person name="Sun J."/>
            <person name="Steenkamp E.T."/>
            <person name="van der Nest M.A."/>
            <person name="van Wyk S."/>
            <person name="Wingfield M.J."/>
            <person name="Xiong C."/>
            <person name="Yue Q."/>
            <person name="Zhang X."/>
        </authorList>
    </citation>
    <scope>NUCLEOTIDE SEQUENCE [LARGE SCALE GENOMIC DNA]</scope>
    <source>
        <strain evidence="4 5">BP6252</strain>
    </source>
</reference>
<dbReference type="InterPro" id="IPR016274">
    <property type="entry name" value="Histidine_acid_Pase_euk"/>
</dbReference>
<dbReference type="InterPro" id="IPR029033">
    <property type="entry name" value="His_PPase_superfam"/>
</dbReference>
<dbReference type="GO" id="GO:0009277">
    <property type="term" value="C:fungal-type cell wall"/>
    <property type="evidence" value="ECO:0007669"/>
    <property type="project" value="TreeGrafter"/>
</dbReference>
<evidence type="ECO:0000256" key="3">
    <source>
        <dbReference type="PIRSR" id="PIRSR000894-2"/>
    </source>
</evidence>